<feature type="domain" description="CCHC-type" evidence="3">
    <location>
        <begin position="285"/>
        <end position="300"/>
    </location>
</feature>
<dbReference type="InterPro" id="IPR036875">
    <property type="entry name" value="Znf_CCHC_sf"/>
</dbReference>
<dbReference type="SUPFAM" id="SSF57756">
    <property type="entry name" value="Retrovirus zinc finger-like domains"/>
    <property type="match status" value="1"/>
</dbReference>
<proteinExistence type="predicted"/>
<dbReference type="Proteomes" id="UP001151760">
    <property type="component" value="Unassembled WGS sequence"/>
</dbReference>
<keyword evidence="1" id="KW-0479">Metal-binding</keyword>
<evidence type="ECO:0000256" key="2">
    <source>
        <dbReference type="SAM" id="MobiDB-lite"/>
    </source>
</evidence>
<sequence>MALAISTIEAECVSPGKACQQALWMKQALIDYDIRLNDVPIMCDNKGAIDLIVPADSSSSIPADYVSAGHVLVPADRDRICCLGYLSLKPVPSMKMVKRSEKLAKELFTKLWVGKRLKSIIISCLPNDVMKSVIKCKTAKEMWNDLLLAHEGPSDIKDTKITALRLKFKAFKSLEGEKVNGTFTSLTTLYGKYNYKEGLIDQIYESETQRFTIQASSSKALISNHQFKDIDSDVEEDQRTSNEFMVDLNAEYHERSRLTNQKRFYKRSGRVGSARKPLEKSKETCFACGKLGDFQKDCPSHKTSTPSYLSSNNSFNKSKPYTPSFNQTSSQNSRNHQKDYKGKYKGLKAEMTVLTKRINDTTKEKSKKGKKEKEKSEKGLIDELFDWDDESVSSDNEGSTKIREFIAIAEVEPLVGKADA</sequence>
<evidence type="ECO:0000256" key="1">
    <source>
        <dbReference type="PROSITE-ProRule" id="PRU00047"/>
    </source>
</evidence>
<dbReference type="InterPro" id="IPR001878">
    <property type="entry name" value="Znf_CCHC"/>
</dbReference>
<feature type="region of interest" description="Disordered" evidence="2">
    <location>
        <begin position="298"/>
        <end position="338"/>
    </location>
</feature>
<keyword evidence="1" id="KW-0862">Zinc</keyword>
<organism evidence="4 5">
    <name type="scientific">Tanacetum coccineum</name>
    <dbReference type="NCBI Taxonomy" id="301880"/>
    <lineage>
        <taxon>Eukaryota</taxon>
        <taxon>Viridiplantae</taxon>
        <taxon>Streptophyta</taxon>
        <taxon>Embryophyta</taxon>
        <taxon>Tracheophyta</taxon>
        <taxon>Spermatophyta</taxon>
        <taxon>Magnoliopsida</taxon>
        <taxon>eudicotyledons</taxon>
        <taxon>Gunneridae</taxon>
        <taxon>Pentapetalae</taxon>
        <taxon>asterids</taxon>
        <taxon>campanulids</taxon>
        <taxon>Asterales</taxon>
        <taxon>Asteraceae</taxon>
        <taxon>Asteroideae</taxon>
        <taxon>Anthemideae</taxon>
        <taxon>Anthemidinae</taxon>
        <taxon>Tanacetum</taxon>
    </lineage>
</organism>
<evidence type="ECO:0000313" key="4">
    <source>
        <dbReference type="EMBL" id="GJS88004.1"/>
    </source>
</evidence>
<keyword evidence="5" id="KW-1185">Reference proteome</keyword>
<evidence type="ECO:0000259" key="3">
    <source>
        <dbReference type="PROSITE" id="PS50158"/>
    </source>
</evidence>
<dbReference type="Pfam" id="PF14223">
    <property type="entry name" value="Retrotran_gag_2"/>
    <property type="match status" value="1"/>
</dbReference>
<dbReference type="PROSITE" id="PS50158">
    <property type="entry name" value="ZF_CCHC"/>
    <property type="match status" value="1"/>
</dbReference>
<dbReference type="EMBL" id="BQNB010011242">
    <property type="protein sequence ID" value="GJS88004.1"/>
    <property type="molecule type" value="Genomic_DNA"/>
</dbReference>
<name>A0ABQ4ZCS5_9ASTR</name>
<reference evidence="4" key="2">
    <citation type="submission" date="2022-01" db="EMBL/GenBank/DDBJ databases">
        <authorList>
            <person name="Yamashiro T."/>
            <person name="Shiraishi A."/>
            <person name="Satake H."/>
            <person name="Nakayama K."/>
        </authorList>
    </citation>
    <scope>NUCLEOTIDE SEQUENCE</scope>
</reference>
<feature type="region of interest" description="Disordered" evidence="2">
    <location>
        <begin position="355"/>
        <end position="377"/>
    </location>
</feature>
<reference evidence="4" key="1">
    <citation type="journal article" date="2022" name="Int. J. Mol. Sci.">
        <title>Draft Genome of Tanacetum Coccineum: Genomic Comparison of Closely Related Tanacetum-Family Plants.</title>
        <authorList>
            <person name="Yamashiro T."/>
            <person name="Shiraishi A."/>
            <person name="Nakayama K."/>
            <person name="Satake H."/>
        </authorList>
    </citation>
    <scope>NUCLEOTIDE SEQUENCE</scope>
</reference>
<evidence type="ECO:0000313" key="5">
    <source>
        <dbReference type="Proteomes" id="UP001151760"/>
    </source>
</evidence>
<comment type="caution">
    <text evidence="4">The sequence shown here is derived from an EMBL/GenBank/DDBJ whole genome shotgun (WGS) entry which is preliminary data.</text>
</comment>
<keyword evidence="1" id="KW-0863">Zinc-finger</keyword>
<accession>A0ABQ4ZCS5</accession>
<feature type="compositionally biased region" description="Polar residues" evidence="2">
    <location>
        <begin position="301"/>
        <end position="334"/>
    </location>
</feature>
<gene>
    <name evidence="4" type="ORF">Tco_0770640</name>
</gene>
<protein>
    <submittedName>
        <fullName evidence="4">Retrovirus-related pol polyprotein from transposon TNT 1-94</fullName>
    </submittedName>
</protein>